<evidence type="ECO:0000313" key="3">
    <source>
        <dbReference type="EMBL" id="SHF28859.1"/>
    </source>
</evidence>
<protein>
    <submittedName>
        <fullName evidence="3">Probable F420-dependent oxidoreductase, MSMEG_4141 family/probable F420-dependent oxidoreductase, Rv3093c family</fullName>
    </submittedName>
</protein>
<accession>A0A1M5AF37</accession>
<dbReference type="NCBIfam" id="TIGR03841">
    <property type="entry name" value="F420_Rv3093c"/>
    <property type="match status" value="1"/>
</dbReference>
<dbReference type="RefSeq" id="WP_073481226.1">
    <property type="nucleotide sequence ID" value="NZ_FQVN01000003.1"/>
</dbReference>
<dbReference type="OrthoDB" id="3457164at2"/>
<dbReference type="PANTHER" id="PTHR43244">
    <property type="match status" value="1"/>
</dbReference>
<name>A0A1M5AF37_STRHI</name>
<evidence type="ECO:0000259" key="2">
    <source>
        <dbReference type="Pfam" id="PF00296"/>
    </source>
</evidence>
<keyword evidence="4" id="KW-1185">Reference proteome</keyword>
<proteinExistence type="predicted"/>
<organism evidence="3 4">
    <name type="scientific">Streptoalloteichus hindustanus</name>
    <dbReference type="NCBI Taxonomy" id="2017"/>
    <lineage>
        <taxon>Bacteria</taxon>
        <taxon>Bacillati</taxon>
        <taxon>Actinomycetota</taxon>
        <taxon>Actinomycetes</taxon>
        <taxon>Pseudonocardiales</taxon>
        <taxon>Pseudonocardiaceae</taxon>
        <taxon>Streptoalloteichus</taxon>
    </lineage>
</organism>
<dbReference type="Pfam" id="PF00296">
    <property type="entry name" value="Bac_luciferase"/>
    <property type="match status" value="1"/>
</dbReference>
<dbReference type="InterPro" id="IPR050564">
    <property type="entry name" value="F420-G6PD/mer"/>
</dbReference>
<dbReference type="InterPro" id="IPR011251">
    <property type="entry name" value="Luciferase-like_dom"/>
</dbReference>
<dbReference type="Gene3D" id="3.20.20.30">
    <property type="entry name" value="Luciferase-like domain"/>
    <property type="match status" value="1"/>
</dbReference>
<feature type="domain" description="Luciferase-like" evidence="2">
    <location>
        <begin position="12"/>
        <end position="294"/>
    </location>
</feature>
<dbReference type="PANTHER" id="PTHR43244:SF1">
    <property type="entry name" value="5,10-METHYLENETETRAHYDROMETHANOPTERIN REDUCTASE"/>
    <property type="match status" value="1"/>
</dbReference>
<evidence type="ECO:0000256" key="1">
    <source>
        <dbReference type="ARBA" id="ARBA00023002"/>
    </source>
</evidence>
<dbReference type="SUPFAM" id="SSF51679">
    <property type="entry name" value="Bacterial luciferase-like"/>
    <property type="match status" value="1"/>
</dbReference>
<reference evidence="3 4" key="1">
    <citation type="submission" date="2016-11" db="EMBL/GenBank/DDBJ databases">
        <authorList>
            <person name="Jaros S."/>
            <person name="Januszkiewicz K."/>
            <person name="Wedrychowicz H."/>
        </authorList>
    </citation>
    <scope>NUCLEOTIDE SEQUENCE [LARGE SCALE GENOMIC DNA]</scope>
    <source>
        <strain evidence="3 4">DSM 44523</strain>
    </source>
</reference>
<dbReference type="Proteomes" id="UP000184501">
    <property type="component" value="Unassembled WGS sequence"/>
</dbReference>
<dbReference type="STRING" id="2017.SAMN05444320_10390"/>
<dbReference type="GO" id="GO:0016705">
    <property type="term" value="F:oxidoreductase activity, acting on paired donors, with incorporation or reduction of molecular oxygen"/>
    <property type="evidence" value="ECO:0007669"/>
    <property type="project" value="InterPro"/>
</dbReference>
<sequence length="342" mass="36829">MRRWGLTVPLAGVPLAAHRELVRALPDLGWTDLWTAETAGTDAFTPLALAAEWEPRLRLGTAIAPVQTRGPALLAMSAATVAELAPGRFALGVGASSPVIVEQWNALPFERPYARVRDTLRFLRSAFAGEKVDERYETFAVRRFRLERPPEPPPRVLLAALRPGMLRLAAREADGAITNWLAPADVPRVRAELGAGVELVARIFVCPTEDAELARSVGRSLVAAYLTVPAYAEFHEWLGRGPALRAVREAWAAGDRRAAAAAVPDEVVDDLVVHGDPARCRDRVREYVAAGVDTPVLMPLPTGAEQVGADPTGADRFGVVRALSPDGAATRWPRSGDAQSAR</sequence>
<dbReference type="InterPro" id="IPR036661">
    <property type="entry name" value="Luciferase-like_sf"/>
</dbReference>
<dbReference type="InterPro" id="IPR022526">
    <property type="entry name" value="F420_Rv3093c"/>
</dbReference>
<dbReference type="CDD" id="cd01097">
    <property type="entry name" value="Tetrahydromethanopterin_reductase"/>
    <property type="match status" value="1"/>
</dbReference>
<dbReference type="AlphaFoldDB" id="A0A1M5AF37"/>
<evidence type="ECO:0000313" key="4">
    <source>
        <dbReference type="Proteomes" id="UP000184501"/>
    </source>
</evidence>
<dbReference type="EMBL" id="FQVN01000003">
    <property type="protein sequence ID" value="SHF28859.1"/>
    <property type="molecule type" value="Genomic_DNA"/>
</dbReference>
<keyword evidence="1" id="KW-0560">Oxidoreductase</keyword>
<gene>
    <name evidence="3" type="ORF">SAMN05444320_10390</name>
</gene>